<keyword evidence="2" id="KW-1185">Reference proteome</keyword>
<sequence length="145" mass="15839">MTQNKSSIRISSSLFIEQTLITVVTLNSQLSSPWQPWKRADPRCAISLVSSSSLVSSLAPISSASSCHHALTLTIAFLSHRAATSPPPRLHRASATSLVRVCLDFPCWCVRLCFAQFSLLVRSSLLGIPFQSLSLSRSTRSQPLQ</sequence>
<dbReference type="EMBL" id="SDMP01000018">
    <property type="protein sequence ID" value="RYQ95274.1"/>
    <property type="molecule type" value="Genomic_DNA"/>
</dbReference>
<dbReference type="Proteomes" id="UP000289738">
    <property type="component" value="Chromosome B08"/>
</dbReference>
<evidence type="ECO:0000313" key="1">
    <source>
        <dbReference type="EMBL" id="RYQ95274.1"/>
    </source>
</evidence>
<dbReference type="AlphaFoldDB" id="A0A444Y020"/>
<name>A0A444Y020_ARAHY</name>
<gene>
    <name evidence="1" type="ORF">Ahy_B08g090348</name>
</gene>
<comment type="caution">
    <text evidence="1">The sequence shown here is derived from an EMBL/GenBank/DDBJ whole genome shotgun (WGS) entry which is preliminary data.</text>
</comment>
<protein>
    <submittedName>
        <fullName evidence="1">Uncharacterized protein</fullName>
    </submittedName>
</protein>
<proteinExistence type="predicted"/>
<organism evidence="1 2">
    <name type="scientific">Arachis hypogaea</name>
    <name type="common">Peanut</name>
    <dbReference type="NCBI Taxonomy" id="3818"/>
    <lineage>
        <taxon>Eukaryota</taxon>
        <taxon>Viridiplantae</taxon>
        <taxon>Streptophyta</taxon>
        <taxon>Embryophyta</taxon>
        <taxon>Tracheophyta</taxon>
        <taxon>Spermatophyta</taxon>
        <taxon>Magnoliopsida</taxon>
        <taxon>eudicotyledons</taxon>
        <taxon>Gunneridae</taxon>
        <taxon>Pentapetalae</taxon>
        <taxon>rosids</taxon>
        <taxon>fabids</taxon>
        <taxon>Fabales</taxon>
        <taxon>Fabaceae</taxon>
        <taxon>Papilionoideae</taxon>
        <taxon>50 kb inversion clade</taxon>
        <taxon>dalbergioids sensu lato</taxon>
        <taxon>Dalbergieae</taxon>
        <taxon>Pterocarpus clade</taxon>
        <taxon>Arachis</taxon>
    </lineage>
</organism>
<evidence type="ECO:0000313" key="2">
    <source>
        <dbReference type="Proteomes" id="UP000289738"/>
    </source>
</evidence>
<accession>A0A444Y020</accession>
<reference evidence="1 2" key="1">
    <citation type="submission" date="2019-01" db="EMBL/GenBank/DDBJ databases">
        <title>Sequencing of cultivated peanut Arachis hypogaea provides insights into genome evolution and oil improvement.</title>
        <authorList>
            <person name="Chen X."/>
        </authorList>
    </citation>
    <scope>NUCLEOTIDE SEQUENCE [LARGE SCALE GENOMIC DNA]</scope>
    <source>
        <strain evidence="2">cv. Fuhuasheng</strain>
        <tissue evidence="1">Leaves</tissue>
    </source>
</reference>